<evidence type="ECO:0000256" key="1">
    <source>
        <dbReference type="SAM" id="MobiDB-lite"/>
    </source>
</evidence>
<feature type="region of interest" description="Disordered" evidence="1">
    <location>
        <begin position="1"/>
        <end position="205"/>
    </location>
</feature>
<gene>
    <name evidence="2" type="ORF">GOMPHAMPRED_005585</name>
</gene>
<feature type="compositionally biased region" description="Basic residues" evidence="1">
    <location>
        <begin position="196"/>
        <end position="205"/>
    </location>
</feature>
<dbReference type="Proteomes" id="UP000664169">
    <property type="component" value="Unassembled WGS sequence"/>
</dbReference>
<comment type="caution">
    <text evidence="2">The sequence shown here is derived from an EMBL/GenBank/DDBJ whole genome shotgun (WGS) entry which is preliminary data.</text>
</comment>
<accession>A0A8H3IJB7</accession>
<keyword evidence="3" id="KW-1185">Reference proteome</keyword>
<reference evidence="2" key="1">
    <citation type="submission" date="2021-03" db="EMBL/GenBank/DDBJ databases">
        <authorList>
            <person name="Tagirdzhanova G."/>
        </authorList>
    </citation>
    <scope>NUCLEOTIDE SEQUENCE</scope>
</reference>
<organism evidence="2 3">
    <name type="scientific">Gomphillus americanus</name>
    <dbReference type="NCBI Taxonomy" id="1940652"/>
    <lineage>
        <taxon>Eukaryota</taxon>
        <taxon>Fungi</taxon>
        <taxon>Dikarya</taxon>
        <taxon>Ascomycota</taxon>
        <taxon>Pezizomycotina</taxon>
        <taxon>Lecanoromycetes</taxon>
        <taxon>OSLEUM clade</taxon>
        <taxon>Ostropomycetidae</taxon>
        <taxon>Ostropales</taxon>
        <taxon>Graphidaceae</taxon>
        <taxon>Gomphilloideae</taxon>
        <taxon>Gomphillus</taxon>
    </lineage>
</organism>
<proteinExistence type="predicted"/>
<feature type="compositionally biased region" description="Polar residues" evidence="1">
    <location>
        <begin position="174"/>
        <end position="194"/>
    </location>
</feature>
<evidence type="ECO:0000313" key="2">
    <source>
        <dbReference type="EMBL" id="CAF9930142.1"/>
    </source>
</evidence>
<feature type="compositionally biased region" description="Polar residues" evidence="1">
    <location>
        <begin position="143"/>
        <end position="152"/>
    </location>
</feature>
<dbReference type="EMBL" id="CAJPDQ010000034">
    <property type="protein sequence ID" value="CAF9930142.1"/>
    <property type="molecule type" value="Genomic_DNA"/>
</dbReference>
<name>A0A8H3IJB7_9LECA</name>
<feature type="compositionally biased region" description="Basic and acidic residues" evidence="1">
    <location>
        <begin position="57"/>
        <end position="76"/>
    </location>
</feature>
<evidence type="ECO:0000313" key="3">
    <source>
        <dbReference type="Proteomes" id="UP000664169"/>
    </source>
</evidence>
<protein>
    <submittedName>
        <fullName evidence="2">Uncharacterized protein</fullName>
    </submittedName>
</protein>
<feature type="compositionally biased region" description="Basic and acidic residues" evidence="1">
    <location>
        <begin position="1"/>
        <end position="15"/>
    </location>
</feature>
<dbReference type="AlphaFoldDB" id="A0A8H3IJB7"/>
<sequence length="205" mass="23363">MERLQSEWNELHELEDTANSQLNGAHEAEEITARTKHHQQRAGRNQDDDSILNVNSRLEKTSTKKRKRDDNDQATKEKRKRTALKDRQQELTTLEPVHHTGHQNKVSLFEWPAPSTPLADRHATPTPTPTPDQPVPVKRSARIAQTKSQQTAELKRPTHAQGRVTRSMPHSKRANATTLKHQRSKAQPASATNNSKVRKKRKSRA</sequence>